<evidence type="ECO:0008006" key="5">
    <source>
        <dbReference type="Google" id="ProtNLM"/>
    </source>
</evidence>
<dbReference type="InterPro" id="IPR017853">
    <property type="entry name" value="GH"/>
</dbReference>
<comment type="caution">
    <text evidence="3">The sequence shown here is derived from an EMBL/GenBank/DDBJ whole genome shotgun (WGS) entry which is preliminary data.</text>
</comment>
<dbReference type="EMBL" id="JXKQ01000004">
    <property type="protein sequence ID" value="OJG46032.1"/>
    <property type="molecule type" value="Genomic_DNA"/>
</dbReference>
<dbReference type="Gene3D" id="2.40.100.10">
    <property type="entry name" value="Cyclophilin-like"/>
    <property type="match status" value="1"/>
</dbReference>
<dbReference type="OrthoDB" id="5809921at2"/>
<dbReference type="AlphaFoldDB" id="A0A1L8TPI5"/>
<dbReference type="InterPro" id="IPR013785">
    <property type="entry name" value="Aldolase_TIM"/>
</dbReference>
<dbReference type="InterPro" id="IPR043797">
    <property type="entry name" value="MupG_N"/>
</dbReference>
<feature type="domain" description="6-phospho-N-acetylmuramidase C-terminal" evidence="1">
    <location>
        <begin position="247"/>
        <end position="345"/>
    </location>
</feature>
<name>A0A1L8TPI5_9ENTE</name>
<dbReference type="SUPFAM" id="SSF51445">
    <property type="entry name" value="(Trans)glycosidases"/>
    <property type="match status" value="1"/>
</dbReference>
<dbReference type="RefSeq" id="WP_071857682.1">
    <property type="nucleotide sequence ID" value="NZ_JBHSHK010000009.1"/>
</dbReference>
<dbReference type="STRING" id="249189.RV04_GL001798"/>
<reference evidence="3 4" key="1">
    <citation type="submission" date="2014-12" db="EMBL/GenBank/DDBJ databases">
        <title>Draft genome sequences of 29 type strains of Enterococci.</title>
        <authorList>
            <person name="Zhong Z."/>
            <person name="Sun Z."/>
            <person name="Liu W."/>
            <person name="Zhang W."/>
            <person name="Zhang H."/>
        </authorList>
    </citation>
    <scope>NUCLEOTIDE SEQUENCE [LARGE SCALE GENOMIC DNA]</scope>
    <source>
        <strain evidence="3 4">DSM 17122</strain>
    </source>
</reference>
<dbReference type="InterPro" id="IPR043894">
    <property type="entry name" value="MupG_C"/>
</dbReference>
<dbReference type="InterPro" id="IPR008589">
    <property type="entry name" value="MupG"/>
</dbReference>
<protein>
    <recommendedName>
        <fullName evidence="5">Outer surface protein</fullName>
    </recommendedName>
</protein>
<evidence type="ECO:0000313" key="4">
    <source>
        <dbReference type="Proteomes" id="UP000182077"/>
    </source>
</evidence>
<dbReference type="Proteomes" id="UP000182077">
    <property type="component" value="Unassembled WGS sequence"/>
</dbReference>
<dbReference type="PANTHER" id="PTHR38435">
    <property type="match status" value="1"/>
</dbReference>
<dbReference type="Gene3D" id="3.20.20.70">
    <property type="entry name" value="Aldolase class I"/>
    <property type="match status" value="1"/>
</dbReference>
<organism evidence="3 4">
    <name type="scientific">Enterococcus hermanniensis</name>
    <dbReference type="NCBI Taxonomy" id="249189"/>
    <lineage>
        <taxon>Bacteria</taxon>
        <taxon>Bacillati</taxon>
        <taxon>Bacillota</taxon>
        <taxon>Bacilli</taxon>
        <taxon>Lactobacillales</taxon>
        <taxon>Enterococcaceae</taxon>
        <taxon>Enterococcus</taxon>
    </lineage>
</organism>
<proteinExistence type="predicted"/>
<gene>
    <name evidence="3" type="ORF">RV04_GL001798</name>
</gene>
<dbReference type="SUPFAM" id="SSF50891">
    <property type="entry name" value="Cyclophilin-like"/>
    <property type="match status" value="1"/>
</dbReference>
<dbReference type="Pfam" id="PF19200">
    <property type="entry name" value="MupG_N"/>
    <property type="match status" value="1"/>
</dbReference>
<dbReference type="PANTHER" id="PTHR38435:SF2">
    <property type="entry name" value="DUF871 DOMAIN-CONTAINING PROTEIN"/>
    <property type="match status" value="1"/>
</dbReference>
<dbReference type="InterPro" id="IPR029000">
    <property type="entry name" value="Cyclophilin-like_dom_sf"/>
</dbReference>
<evidence type="ECO:0000259" key="2">
    <source>
        <dbReference type="Pfam" id="PF19200"/>
    </source>
</evidence>
<keyword evidence="4" id="KW-1185">Reference proteome</keyword>
<dbReference type="Pfam" id="PF05913">
    <property type="entry name" value="MupG_C"/>
    <property type="match status" value="1"/>
</dbReference>
<evidence type="ECO:0000259" key="1">
    <source>
        <dbReference type="Pfam" id="PF05913"/>
    </source>
</evidence>
<accession>A0A1L8TPI5</accession>
<feature type="domain" description="6-phospho-N-acetylmuramidase N-terminal" evidence="2">
    <location>
        <begin position="2"/>
        <end position="230"/>
    </location>
</feature>
<sequence length="352" mass="39821">MFGFSIFLNQELSTETKDYIKKMAKNGFSGIFTSLHIPEDDVTQYRKRLIALGEVAKENQLSVMVDISGDALKRAGFSFDRITELKTAGITGLRMDYHISNQQIAKLSQEIDVALNASTITEEDIAELKAAAADFTHLEAWHNYYPRPETGLDKTWYQKKNQWLKTQGFAIQAFVPGNKNFRGPLYQGLPTLEEHRHLHPLAAALDLLTDTDKVYLGDSGISERVLKQFSSYIKEKELVLHMEALNEQSEFVLGKHINRQDEARDVIRSAEARFKNIPQVDALPAVERTIGAVTIDNEKYLRYMGEIQIVKQTLPADEKVNVVGHITKADQALLRTISAGHKFSLERVDKND</sequence>
<evidence type="ECO:0000313" key="3">
    <source>
        <dbReference type="EMBL" id="OJG46032.1"/>
    </source>
</evidence>